<organism evidence="1 2">
    <name type="scientific">Vibrio phage BUCT194</name>
    <dbReference type="NCBI Taxonomy" id="2859072"/>
    <lineage>
        <taxon>Viruses</taxon>
        <taxon>Duplodnaviria</taxon>
        <taxon>Heunggongvirae</taxon>
        <taxon>Uroviricota</taxon>
        <taxon>Caudoviricetes</taxon>
        <taxon>Schitoviridae</taxon>
        <taxon>Varunavirus</taxon>
        <taxon>Varunavirus BUCT194</taxon>
    </lineage>
</organism>
<dbReference type="Proteomes" id="UP000828026">
    <property type="component" value="Segment"/>
</dbReference>
<dbReference type="KEGG" id="vg:77933526"/>
<proteinExistence type="predicted"/>
<name>A0AAE8XF59_9CAUD</name>
<sequence length="113" mass="12279">MGLWSSLNKIVKSSTEVVCGVAELASGTVSIASDVQQMGKITSSTALEVHKVSSEYNKQASLISAEVLAQMRADAATTLKQEMEAAKTPDERKAAFDKFKQIEREIEELTELD</sequence>
<evidence type="ECO:0000313" key="2">
    <source>
        <dbReference type="Proteomes" id="UP000828026"/>
    </source>
</evidence>
<dbReference type="GeneID" id="77933526"/>
<dbReference type="RefSeq" id="YP_010657607.1">
    <property type="nucleotide sequence ID" value="NC_070848.1"/>
</dbReference>
<accession>A0AAE8XF59</accession>
<reference evidence="1 2" key="1">
    <citation type="submission" date="2021-06" db="EMBL/GenBank/DDBJ databases">
        <authorList>
            <person name="Chen R."/>
            <person name="Qin H."/>
            <person name="He S."/>
            <person name="Han P."/>
            <person name="Xu F."/>
            <person name="Sun H."/>
            <person name="Fan H."/>
            <person name="Tong Y."/>
        </authorList>
    </citation>
    <scope>NUCLEOTIDE SEQUENCE [LARGE SCALE GENOMIC DNA]</scope>
</reference>
<keyword evidence="2" id="KW-1185">Reference proteome</keyword>
<evidence type="ECO:0000313" key="1">
    <source>
        <dbReference type="EMBL" id="UAW01172.1"/>
    </source>
</evidence>
<protein>
    <submittedName>
        <fullName evidence="1">Uncharacterized protein</fullName>
    </submittedName>
</protein>
<dbReference type="EMBL" id="MZ447858">
    <property type="protein sequence ID" value="UAW01172.1"/>
    <property type="molecule type" value="Genomic_DNA"/>
</dbReference>